<proteinExistence type="predicted"/>
<dbReference type="EMBL" id="GBXM01064992">
    <property type="protein sequence ID" value="JAH43585.1"/>
    <property type="molecule type" value="Transcribed_RNA"/>
</dbReference>
<dbReference type="AlphaFoldDB" id="A0A0E9SSE1"/>
<evidence type="ECO:0000313" key="1">
    <source>
        <dbReference type="EMBL" id="JAH43585.1"/>
    </source>
</evidence>
<reference evidence="1" key="1">
    <citation type="submission" date="2014-11" db="EMBL/GenBank/DDBJ databases">
        <authorList>
            <person name="Amaro Gonzalez C."/>
        </authorList>
    </citation>
    <scope>NUCLEOTIDE SEQUENCE</scope>
</reference>
<sequence length="53" mass="6263">MFIYRNGNCHSIIEYYADQWQRVVAYAYNLHCPYDTLTKNWAAGVVDVLVFET</sequence>
<organism evidence="1">
    <name type="scientific">Anguilla anguilla</name>
    <name type="common">European freshwater eel</name>
    <name type="synonym">Muraena anguilla</name>
    <dbReference type="NCBI Taxonomy" id="7936"/>
    <lineage>
        <taxon>Eukaryota</taxon>
        <taxon>Metazoa</taxon>
        <taxon>Chordata</taxon>
        <taxon>Craniata</taxon>
        <taxon>Vertebrata</taxon>
        <taxon>Euteleostomi</taxon>
        <taxon>Actinopterygii</taxon>
        <taxon>Neopterygii</taxon>
        <taxon>Teleostei</taxon>
        <taxon>Anguilliformes</taxon>
        <taxon>Anguillidae</taxon>
        <taxon>Anguilla</taxon>
    </lineage>
</organism>
<reference evidence="1" key="2">
    <citation type="journal article" date="2015" name="Fish Shellfish Immunol.">
        <title>Early steps in the European eel (Anguilla anguilla)-Vibrio vulnificus interaction in the gills: Role of the RtxA13 toxin.</title>
        <authorList>
            <person name="Callol A."/>
            <person name="Pajuelo D."/>
            <person name="Ebbesson L."/>
            <person name="Teles M."/>
            <person name="MacKenzie S."/>
            <person name="Amaro C."/>
        </authorList>
    </citation>
    <scope>NUCLEOTIDE SEQUENCE</scope>
</reference>
<protein>
    <submittedName>
        <fullName evidence="1">Uncharacterized protein</fullName>
    </submittedName>
</protein>
<name>A0A0E9SSE1_ANGAN</name>
<accession>A0A0E9SSE1</accession>